<evidence type="ECO:0000313" key="1">
    <source>
        <dbReference type="EMBL" id="WED56119.1"/>
    </source>
</evidence>
<sequence length="217" mass="25257">MEKQFAILKDLSEYRTPTEMKNYFEEVIQALKDDRMALKISRLRKGEFKEFQEEFVPAYVFSLSPYFPKDAKAKIIIGNQNYDFVILHPNGIEEKFEVSSYINGIREVEIAEALNDTGVWNPRLKSYEQLKEQAAAYIKETKKNMLKKSKKDYTHASLLFSVSTYELAAIFHNEFDTSLQDLVRFLYDTPFKAKHVYLIVQNGDDIPTVASNIIKVK</sequence>
<keyword evidence="2" id="KW-1185">Reference proteome</keyword>
<accession>A0ABY8B6F0</accession>
<name>A0ABY8B6F0_9BACL</name>
<organism evidence="1 2">
    <name type="scientific">Exiguobacterium profundum</name>
    <dbReference type="NCBI Taxonomy" id="307643"/>
    <lineage>
        <taxon>Bacteria</taxon>
        <taxon>Bacillati</taxon>
        <taxon>Bacillota</taxon>
        <taxon>Bacilli</taxon>
        <taxon>Bacillales</taxon>
        <taxon>Bacillales Family XII. Incertae Sedis</taxon>
        <taxon>Exiguobacterium</taxon>
    </lineage>
</organism>
<gene>
    <name evidence="1" type="ORF">OE059_04480</name>
</gene>
<dbReference type="Proteomes" id="UP001219957">
    <property type="component" value="Chromosome"/>
</dbReference>
<reference evidence="1 2" key="1">
    <citation type="submission" date="2022-10" db="EMBL/GenBank/DDBJ databases">
        <title>Complete genome sequence of Exiguobacterium profundum TSS-3 isolated from an extremely saline-alkaline spring located in Ixtapa, Chiapas-Mexico.</title>
        <authorList>
            <person name="Rincon-Rosales R."/>
            <person name="Rogel M.A."/>
            <person name="Rincon-Molina C.I."/>
            <person name="Guerrero G."/>
            <person name="Manzano-Gomez L.A."/>
            <person name="Lopez-Lopez A."/>
            <person name="Rincon Molina F.A."/>
            <person name="Martinez-Romero E."/>
        </authorList>
    </citation>
    <scope>NUCLEOTIDE SEQUENCE [LARGE SCALE GENOMIC DNA]</scope>
    <source>
        <strain evidence="1 2">TSS-3</strain>
    </source>
</reference>
<evidence type="ECO:0008006" key="3">
    <source>
        <dbReference type="Google" id="ProtNLM"/>
    </source>
</evidence>
<dbReference type="EMBL" id="CP109617">
    <property type="protein sequence ID" value="WED56119.1"/>
    <property type="molecule type" value="Genomic_DNA"/>
</dbReference>
<evidence type="ECO:0000313" key="2">
    <source>
        <dbReference type="Proteomes" id="UP001219957"/>
    </source>
</evidence>
<protein>
    <recommendedName>
        <fullName evidence="3">DUF4263 domain-containing protein</fullName>
    </recommendedName>
</protein>
<proteinExistence type="predicted"/>
<dbReference type="RefSeq" id="WP_275060449.1">
    <property type="nucleotide sequence ID" value="NZ_CP109617.1"/>
</dbReference>